<evidence type="ECO:0000256" key="2">
    <source>
        <dbReference type="ARBA" id="ARBA00012962"/>
    </source>
</evidence>
<comment type="function">
    <text evidence="8">Involved in the biosynthesis of the chorismate, which leads to the biosynthesis of aromatic amino acids. Catalyzes the reversible NADPH linked reduction of 3-dehydroshikimate (DHSA) to yield shikimate (SA).</text>
</comment>
<proteinExistence type="inferred from homology"/>
<dbReference type="InterPro" id="IPR017932">
    <property type="entry name" value="GATase_2_dom"/>
</dbReference>
<dbReference type="GO" id="GO:0005829">
    <property type="term" value="C:cytosol"/>
    <property type="evidence" value="ECO:0007669"/>
    <property type="project" value="TreeGrafter"/>
</dbReference>
<dbReference type="KEGG" id="uru:DSM104443_04178"/>
<dbReference type="SUPFAM" id="SSF51735">
    <property type="entry name" value="NAD(P)-binding Rossmann-fold domains"/>
    <property type="match status" value="1"/>
</dbReference>
<dbReference type="NCBIfam" id="NF001310">
    <property type="entry name" value="PRK00258.1-2"/>
    <property type="match status" value="1"/>
</dbReference>
<dbReference type="CDD" id="cd01065">
    <property type="entry name" value="NAD_bind_Shikimate_DH"/>
    <property type="match status" value="1"/>
</dbReference>
<keyword evidence="11" id="KW-1185">Reference proteome</keyword>
<evidence type="ECO:0000256" key="6">
    <source>
        <dbReference type="ARBA" id="ARBA00023141"/>
    </source>
</evidence>
<keyword evidence="5 8" id="KW-0560">Oxidoreductase</keyword>
<keyword evidence="4 8" id="KW-0521">NADP</keyword>
<dbReference type="PANTHER" id="PTHR21089:SF1">
    <property type="entry name" value="BIFUNCTIONAL 3-DEHYDROQUINATE DEHYDRATASE_SHIKIMATE DEHYDROGENASE, CHLOROPLASTIC"/>
    <property type="match status" value="1"/>
</dbReference>
<dbReference type="NCBIfam" id="TIGR00507">
    <property type="entry name" value="aroE"/>
    <property type="match status" value="1"/>
</dbReference>
<feature type="binding site" evidence="8">
    <location>
        <position position="90"/>
    </location>
    <ligand>
        <name>shikimate</name>
        <dbReference type="ChEBI" id="CHEBI:36208"/>
    </ligand>
</feature>
<reference evidence="10 11" key="1">
    <citation type="submission" date="2020-04" db="EMBL/GenBank/DDBJ databases">
        <title>Usitatibacter rugosus gen. nov., sp. nov. and Usitatibacter palustris sp. nov., novel members of Usitatibacteraceae fam. nov. within the order Nitrosomonadales isolated from soil.</title>
        <authorList>
            <person name="Huber K.J."/>
            <person name="Neumann-Schaal M."/>
            <person name="Geppert A."/>
            <person name="Luckner M."/>
            <person name="Wanner G."/>
            <person name="Overmann J."/>
        </authorList>
    </citation>
    <scope>NUCLEOTIDE SEQUENCE [LARGE SCALE GENOMIC DNA]</scope>
    <source>
        <strain evidence="10 11">0125_3</strain>
    </source>
</reference>
<dbReference type="InterPro" id="IPR041121">
    <property type="entry name" value="SDH_C"/>
</dbReference>
<keyword evidence="3 8" id="KW-0028">Amino-acid biosynthesis</keyword>
<feature type="binding site" evidence="8">
    <location>
        <begin position="130"/>
        <end position="134"/>
    </location>
    <ligand>
        <name>NADP(+)</name>
        <dbReference type="ChEBI" id="CHEBI:58349"/>
    </ligand>
</feature>
<dbReference type="PANTHER" id="PTHR21089">
    <property type="entry name" value="SHIKIMATE DEHYDROGENASE"/>
    <property type="match status" value="1"/>
</dbReference>
<protein>
    <recommendedName>
        <fullName evidence="2 8">Shikimate dehydrogenase (NADP(+))</fullName>
        <shortName evidence="8">SDH</shortName>
        <ecNumber evidence="2 8">1.1.1.25</ecNumber>
    </recommendedName>
</protein>
<dbReference type="EMBL" id="CP053069">
    <property type="protein sequence ID" value="QJR13084.1"/>
    <property type="molecule type" value="Genomic_DNA"/>
</dbReference>
<comment type="catalytic activity">
    <reaction evidence="7 8">
        <text>shikimate + NADP(+) = 3-dehydroshikimate + NADPH + H(+)</text>
        <dbReference type="Rhea" id="RHEA:17737"/>
        <dbReference type="ChEBI" id="CHEBI:15378"/>
        <dbReference type="ChEBI" id="CHEBI:16630"/>
        <dbReference type="ChEBI" id="CHEBI:36208"/>
        <dbReference type="ChEBI" id="CHEBI:57783"/>
        <dbReference type="ChEBI" id="CHEBI:58349"/>
        <dbReference type="EC" id="1.1.1.25"/>
    </reaction>
</comment>
<dbReference type="Pfam" id="PF08501">
    <property type="entry name" value="Shikimate_dh_N"/>
    <property type="match status" value="1"/>
</dbReference>
<evidence type="ECO:0000256" key="3">
    <source>
        <dbReference type="ARBA" id="ARBA00022605"/>
    </source>
</evidence>
<dbReference type="SUPFAM" id="SSF53223">
    <property type="entry name" value="Aminoacid dehydrogenase-like, N-terminal domain"/>
    <property type="match status" value="1"/>
</dbReference>
<feature type="binding site" evidence="8">
    <location>
        <begin position="154"/>
        <end position="159"/>
    </location>
    <ligand>
        <name>NADP(+)</name>
        <dbReference type="ChEBI" id="CHEBI:58349"/>
    </ligand>
</feature>
<dbReference type="EC" id="1.1.1.25" evidence="2 8"/>
<dbReference type="GO" id="GO:0004764">
    <property type="term" value="F:shikimate 3-dehydrogenase (NADP+) activity"/>
    <property type="evidence" value="ECO:0007669"/>
    <property type="project" value="UniProtKB-UniRule"/>
</dbReference>
<evidence type="ECO:0000256" key="5">
    <source>
        <dbReference type="ARBA" id="ARBA00023002"/>
    </source>
</evidence>
<comment type="pathway">
    <text evidence="1 8">Metabolic intermediate biosynthesis; chorismate biosynthesis; chorismate from D-erythrose 4-phosphate and phosphoenolpyruvate: step 4/7.</text>
</comment>
<dbReference type="GO" id="GO:0050661">
    <property type="term" value="F:NADP binding"/>
    <property type="evidence" value="ECO:0007669"/>
    <property type="project" value="InterPro"/>
</dbReference>
<dbReference type="HAMAP" id="MF_00222">
    <property type="entry name" value="Shikimate_DH_AroE"/>
    <property type="match status" value="1"/>
</dbReference>
<name>A0A6M4H3G3_9PROT</name>
<feature type="domain" description="Glutamine amidotransferase type-2" evidence="9">
    <location>
        <begin position="208"/>
        <end position="274"/>
    </location>
</feature>
<dbReference type="Gene3D" id="3.40.50.720">
    <property type="entry name" value="NAD(P)-binding Rossmann-like Domain"/>
    <property type="match status" value="1"/>
</dbReference>
<evidence type="ECO:0000313" key="11">
    <source>
        <dbReference type="Proteomes" id="UP000501534"/>
    </source>
</evidence>
<dbReference type="InterPro" id="IPR011342">
    <property type="entry name" value="Shikimate_DH"/>
</dbReference>
<dbReference type="AlphaFoldDB" id="A0A6M4H3G3"/>
<dbReference type="Pfam" id="PF18317">
    <property type="entry name" value="SDH_C"/>
    <property type="match status" value="1"/>
</dbReference>
<evidence type="ECO:0000259" key="9">
    <source>
        <dbReference type="PROSITE" id="PS51278"/>
    </source>
</evidence>
<dbReference type="Pfam" id="PF01488">
    <property type="entry name" value="Shikimate_DH"/>
    <property type="match status" value="1"/>
</dbReference>
<dbReference type="InterPro" id="IPR022893">
    <property type="entry name" value="Shikimate_DH_fam"/>
</dbReference>
<dbReference type="InterPro" id="IPR006151">
    <property type="entry name" value="Shikm_DH/Glu-tRNA_Rdtase"/>
</dbReference>
<dbReference type="PROSITE" id="PS51278">
    <property type="entry name" value="GATASE_TYPE_2"/>
    <property type="match status" value="1"/>
</dbReference>
<dbReference type="GO" id="GO:0009073">
    <property type="term" value="P:aromatic amino acid family biosynthetic process"/>
    <property type="evidence" value="ECO:0007669"/>
    <property type="project" value="UniProtKB-KW"/>
</dbReference>
<feature type="binding site" evidence="8">
    <location>
        <position position="248"/>
    </location>
    <ligand>
        <name>shikimate</name>
        <dbReference type="ChEBI" id="CHEBI:36208"/>
    </ligand>
</feature>
<feature type="binding site" evidence="8">
    <location>
        <position position="81"/>
    </location>
    <ligand>
        <name>NADP(+)</name>
        <dbReference type="ChEBI" id="CHEBI:58349"/>
    </ligand>
</feature>
<feature type="binding site" evidence="8">
    <location>
        <position position="220"/>
    </location>
    <ligand>
        <name>shikimate</name>
        <dbReference type="ChEBI" id="CHEBI:36208"/>
    </ligand>
</feature>
<feature type="binding site" evidence="8">
    <location>
        <position position="218"/>
    </location>
    <ligand>
        <name>NADP(+)</name>
        <dbReference type="ChEBI" id="CHEBI:58349"/>
    </ligand>
</feature>
<comment type="subunit">
    <text evidence="8">Homodimer.</text>
</comment>
<dbReference type="GO" id="GO:0008652">
    <property type="term" value="P:amino acid biosynthetic process"/>
    <property type="evidence" value="ECO:0007669"/>
    <property type="project" value="UniProtKB-KW"/>
</dbReference>
<evidence type="ECO:0000313" key="10">
    <source>
        <dbReference type="EMBL" id="QJR13084.1"/>
    </source>
</evidence>
<organism evidence="10 11">
    <name type="scientific">Usitatibacter rugosus</name>
    <dbReference type="NCBI Taxonomy" id="2732067"/>
    <lineage>
        <taxon>Bacteria</taxon>
        <taxon>Pseudomonadati</taxon>
        <taxon>Pseudomonadota</taxon>
        <taxon>Betaproteobacteria</taxon>
        <taxon>Nitrosomonadales</taxon>
        <taxon>Usitatibacteraceae</taxon>
        <taxon>Usitatibacter</taxon>
    </lineage>
</organism>
<dbReference type="Proteomes" id="UP000501534">
    <property type="component" value="Chromosome"/>
</dbReference>
<dbReference type="GO" id="GO:0009423">
    <property type="term" value="P:chorismate biosynthetic process"/>
    <property type="evidence" value="ECO:0007669"/>
    <property type="project" value="UniProtKB-UniRule"/>
</dbReference>
<feature type="binding site" evidence="8">
    <location>
        <position position="105"/>
    </location>
    <ligand>
        <name>shikimate</name>
        <dbReference type="ChEBI" id="CHEBI:36208"/>
    </ligand>
</feature>
<gene>
    <name evidence="8 10" type="primary">aroE</name>
    <name evidence="10" type="ORF">DSM104443_04178</name>
</gene>
<comment type="similarity">
    <text evidence="8">Belongs to the shikimate dehydrogenase family.</text>
</comment>
<keyword evidence="6 8" id="KW-0057">Aromatic amino acid biosynthesis</keyword>
<evidence type="ECO:0000256" key="8">
    <source>
        <dbReference type="HAMAP-Rule" id="MF_00222"/>
    </source>
</evidence>
<evidence type="ECO:0000256" key="4">
    <source>
        <dbReference type="ARBA" id="ARBA00022857"/>
    </source>
</evidence>
<evidence type="ECO:0000256" key="7">
    <source>
        <dbReference type="ARBA" id="ARBA00049442"/>
    </source>
</evidence>
<evidence type="ECO:0000256" key="1">
    <source>
        <dbReference type="ARBA" id="ARBA00004871"/>
    </source>
</evidence>
<dbReference type="Gene3D" id="3.40.50.10860">
    <property type="entry name" value="Leucine Dehydrogenase, chain A, domain 1"/>
    <property type="match status" value="1"/>
</dbReference>
<dbReference type="GO" id="GO:0019632">
    <property type="term" value="P:shikimate metabolic process"/>
    <property type="evidence" value="ECO:0007669"/>
    <property type="project" value="InterPro"/>
</dbReference>
<sequence>MMATPPRFVVIGNPVGHSLSPAIHAQFAMETGTALEYATLLAPMEDFAGSASAFFEGGGRGANVTLPFKIEALRFAASATDRARLAGAANVLTSTGGRIAADNTDGAGLIADLTRNLGVSLAGARIALLGAGGAARGVIAPLLESRPAALVIANRTLDRAEALAKEFASLGPIEARTLAGVADGSFDVLINATSTSTKGTPLALAPGCLARGALAYDMAYGPAAKPFVEHARALGARGSDGLGMLVEQAAEAFLVWHGTRPATAAVLATMRARP</sequence>
<dbReference type="FunFam" id="3.40.50.10860:FF:000006">
    <property type="entry name" value="Shikimate dehydrogenase (NADP(+))"/>
    <property type="match status" value="1"/>
</dbReference>
<feature type="binding site" evidence="8">
    <location>
        <begin position="18"/>
        <end position="20"/>
    </location>
    <ligand>
        <name>shikimate</name>
        <dbReference type="ChEBI" id="CHEBI:36208"/>
    </ligand>
</feature>
<dbReference type="RefSeq" id="WP_212756831.1">
    <property type="nucleotide sequence ID" value="NZ_CP053069.1"/>
</dbReference>
<dbReference type="UniPathway" id="UPA00053">
    <property type="reaction ID" value="UER00087"/>
</dbReference>
<accession>A0A6M4H3G3</accession>
<dbReference type="InterPro" id="IPR013708">
    <property type="entry name" value="Shikimate_DH-bd_N"/>
</dbReference>
<feature type="binding site" evidence="8">
    <location>
        <position position="65"/>
    </location>
    <ligand>
        <name>shikimate</name>
        <dbReference type="ChEBI" id="CHEBI:36208"/>
    </ligand>
</feature>
<dbReference type="InterPro" id="IPR046346">
    <property type="entry name" value="Aminoacid_DH-like_N_sf"/>
</dbReference>
<feature type="active site" description="Proton acceptor" evidence="8">
    <location>
        <position position="69"/>
    </location>
</feature>
<feature type="binding site" evidence="8">
    <location>
        <position position="241"/>
    </location>
    <ligand>
        <name>NADP(+)</name>
        <dbReference type="ChEBI" id="CHEBI:58349"/>
    </ligand>
</feature>
<dbReference type="InterPro" id="IPR036291">
    <property type="entry name" value="NAD(P)-bd_dom_sf"/>
</dbReference>